<keyword evidence="1" id="KW-1133">Transmembrane helix</keyword>
<feature type="transmembrane region" description="Helical" evidence="1">
    <location>
        <begin position="12"/>
        <end position="37"/>
    </location>
</feature>
<evidence type="ECO:0000256" key="1">
    <source>
        <dbReference type="SAM" id="Phobius"/>
    </source>
</evidence>
<dbReference type="Gene3D" id="3.30.565.10">
    <property type="entry name" value="Histidine kinase-like ATPase, C-terminal domain"/>
    <property type="match status" value="1"/>
</dbReference>
<accession>A0ABW2YA37</accession>
<feature type="transmembrane region" description="Helical" evidence="1">
    <location>
        <begin position="80"/>
        <end position="98"/>
    </location>
</feature>
<keyword evidence="4" id="KW-1185">Reference proteome</keyword>
<evidence type="ECO:0000259" key="2">
    <source>
        <dbReference type="Pfam" id="PF14501"/>
    </source>
</evidence>
<proteinExistence type="predicted"/>
<feature type="domain" description="Sensor histidine kinase NatK-like C-terminal" evidence="2">
    <location>
        <begin position="351"/>
        <end position="457"/>
    </location>
</feature>
<evidence type="ECO:0000313" key="3">
    <source>
        <dbReference type="EMBL" id="MFD0705441.1"/>
    </source>
</evidence>
<dbReference type="RefSeq" id="WP_377939128.1">
    <property type="nucleotide sequence ID" value="NZ_JBHTHQ010000021.1"/>
</dbReference>
<sequence length="462" mass="52497">MQTLLDFLWPGSLWALVFPSTFTVYLCGCVLVFSKALLWREWSGNQWRWLLFVAFLCFTTVLNGPVIYNVGNGQVKDVSYFPLIAELVLLIAGLWLVTRSSLLIVTVTAAIGYSLEHVVADIVQILGILFTGDSQGRYFLNPYFKVMVFFVYLITSLLVWWFMGRKTLVNEDAVRSSKWWIAVCIAVFAFVIFANGIGTGLIRNRYLIENHIDLFRGYGLLLFIYDAVCSVAVLTTLLVVSSRNRLLREVEVMHDINRRQQQHYELSQEYRDIINMKMHDLKKIISTDNAVNLEKSPRVQRVLDGTLKMYDAIFDTGSEAVDAILNDKSLYCAQRGIGLQCLVDGKVLQFMEDADIYSLVGNIMDNAVEAVEDIASDTLSKTISLQISRQGGMVLINEINQFDGEIRRADDVLETSKGSRIEHGFGMQSMHYVVDEYDGRMTFTAKDHIFELTILIPIPFTK</sequence>
<feature type="transmembrane region" description="Helical" evidence="1">
    <location>
        <begin position="110"/>
        <end position="131"/>
    </location>
</feature>
<dbReference type="InterPro" id="IPR032834">
    <property type="entry name" value="NatK-like_C"/>
</dbReference>
<feature type="transmembrane region" description="Helical" evidence="1">
    <location>
        <begin position="49"/>
        <end position="68"/>
    </location>
</feature>
<dbReference type="EMBL" id="JBHTHQ010000021">
    <property type="protein sequence ID" value="MFD0705441.1"/>
    <property type="molecule type" value="Genomic_DNA"/>
</dbReference>
<evidence type="ECO:0000313" key="4">
    <source>
        <dbReference type="Proteomes" id="UP001597036"/>
    </source>
</evidence>
<name>A0ABW2YA37_9BIFI</name>
<feature type="transmembrane region" description="Helical" evidence="1">
    <location>
        <begin position="218"/>
        <end position="240"/>
    </location>
</feature>
<organism evidence="3 4">
    <name type="scientific">Alloscardovia venturai</name>
    <dbReference type="NCBI Taxonomy" id="1769421"/>
    <lineage>
        <taxon>Bacteria</taxon>
        <taxon>Bacillati</taxon>
        <taxon>Actinomycetota</taxon>
        <taxon>Actinomycetes</taxon>
        <taxon>Bifidobacteriales</taxon>
        <taxon>Bifidobacteriaceae</taxon>
        <taxon>Alloscardovia</taxon>
    </lineage>
</organism>
<dbReference type="PANTHER" id="PTHR40448:SF1">
    <property type="entry name" value="TWO-COMPONENT SENSOR HISTIDINE KINASE"/>
    <property type="match status" value="1"/>
</dbReference>
<keyword evidence="1" id="KW-0812">Transmembrane</keyword>
<dbReference type="PANTHER" id="PTHR40448">
    <property type="entry name" value="TWO-COMPONENT SENSOR HISTIDINE KINASE"/>
    <property type="match status" value="1"/>
</dbReference>
<comment type="caution">
    <text evidence="3">The sequence shown here is derived from an EMBL/GenBank/DDBJ whole genome shotgun (WGS) entry which is preliminary data.</text>
</comment>
<dbReference type="Pfam" id="PF14501">
    <property type="entry name" value="HATPase_c_5"/>
    <property type="match status" value="1"/>
</dbReference>
<feature type="transmembrane region" description="Helical" evidence="1">
    <location>
        <begin position="179"/>
        <end position="198"/>
    </location>
</feature>
<protein>
    <submittedName>
        <fullName evidence="3">GHKL domain-containing protein</fullName>
    </submittedName>
</protein>
<dbReference type="SUPFAM" id="SSF55874">
    <property type="entry name" value="ATPase domain of HSP90 chaperone/DNA topoisomerase II/histidine kinase"/>
    <property type="match status" value="1"/>
</dbReference>
<gene>
    <name evidence="3" type="ORF">ACFQY8_06750</name>
</gene>
<dbReference type="InterPro" id="IPR036890">
    <property type="entry name" value="HATPase_C_sf"/>
</dbReference>
<keyword evidence="1" id="KW-0472">Membrane</keyword>
<reference evidence="4" key="1">
    <citation type="journal article" date="2019" name="Int. J. Syst. Evol. Microbiol.">
        <title>The Global Catalogue of Microorganisms (GCM) 10K type strain sequencing project: providing services to taxonomists for standard genome sequencing and annotation.</title>
        <authorList>
            <consortium name="The Broad Institute Genomics Platform"/>
            <consortium name="The Broad Institute Genome Sequencing Center for Infectious Disease"/>
            <person name="Wu L."/>
            <person name="Ma J."/>
        </authorList>
    </citation>
    <scope>NUCLEOTIDE SEQUENCE [LARGE SCALE GENOMIC DNA]</scope>
    <source>
        <strain evidence="4">CCM 8604</strain>
    </source>
</reference>
<dbReference type="CDD" id="cd16935">
    <property type="entry name" value="HATPase_AgrC-ComD-like"/>
    <property type="match status" value="1"/>
</dbReference>
<feature type="transmembrane region" description="Helical" evidence="1">
    <location>
        <begin position="143"/>
        <end position="163"/>
    </location>
</feature>
<dbReference type="Proteomes" id="UP001597036">
    <property type="component" value="Unassembled WGS sequence"/>
</dbReference>